<reference evidence="2" key="2">
    <citation type="submission" date="2022-01" db="EMBL/GenBank/DDBJ databases">
        <authorList>
            <person name="Hirooka S."/>
            <person name="Miyagishima S.Y."/>
        </authorList>
    </citation>
    <scope>NUCLEOTIDE SEQUENCE</scope>
    <source>
        <strain evidence="2">NBRC 102759</strain>
    </source>
</reference>
<dbReference type="EMBL" id="BQMJ01000024">
    <property type="protein sequence ID" value="GJQ11465.1"/>
    <property type="molecule type" value="Genomic_DNA"/>
</dbReference>
<protein>
    <submittedName>
        <fullName evidence="2">Uncharacterized protein</fullName>
    </submittedName>
</protein>
<feature type="compositionally biased region" description="Polar residues" evidence="1">
    <location>
        <begin position="238"/>
        <end position="250"/>
    </location>
</feature>
<dbReference type="Proteomes" id="UP001061958">
    <property type="component" value="Unassembled WGS sequence"/>
</dbReference>
<reference evidence="2" key="1">
    <citation type="journal article" date="2022" name="Proc. Natl. Acad. Sci. U.S.A.">
        <title>Life cycle and functional genomics of the unicellular red alga Galdieria for elucidating algal and plant evolution and industrial use.</title>
        <authorList>
            <person name="Hirooka S."/>
            <person name="Itabashi T."/>
            <person name="Ichinose T.M."/>
            <person name="Onuma R."/>
            <person name="Fujiwara T."/>
            <person name="Yamashita S."/>
            <person name="Jong L.W."/>
            <person name="Tomita R."/>
            <person name="Iwane A.H."/>
            <person name="Miyagishima S.Y."/>
        </authorList>
    </citation>
    <scope>NUCLEOTIDE SEQUENCE</scope>
    <source>
        <strain evidence="2">NBRC 102759</strain>
    </source>
</reference>
<feature type="compositionally biased region" description="Polar residues" evidence="1">
    <location>
        <begin position="42"/>
        <end position="51"/>
    </location>
</feature>
<evidence type="ECO:0000313" key="3">
    <source>
        <dbReference type="Proteomes" id="UP001061958"/>
    </source>
</evidence>
<feature type="compositionally biased region" description="Basic and acidic residues" evidence="1">
    <location>
        <begin position="27"/>
        <end position="41"/>
    </location>
</feature>
<sequence>MPSTPKTVINPKTGRPIRVDGPTFQRLSEHDQRQALREERNNPQTMINPATNRAIFTDGPTGQRLRQESSYNASPIREEYRESPAIRTSRYDELPFTNVVTTSRRYSRRTSSPSPPPSPPHSFTRRVPQLSSISTTRNSEETVTRPKTNTQVAHTEVSSTHFVSAPVDQASSSTTTRPHQSRQTTSKQATLQETNTRGDSCSDEVITFSNGSSEHEESRELHTLHSTDTAQVEKPRVSSIQKVSQEQISISPEEPATLPEQPTTPQARNHFTIEEISSPVTIQKSVNHSPAKENLIDEKQNHSVKKTLFQDAATANEETKSQPLKNISRHDDDVDCGCCSLM</sequence>
<keyword evidence="3" id="KW-1185">Reference proteome</keyword>
<feature type="compositionally biased region" description="Basic and acidic residues" evidence="1">
    <location>
        <begin position="213"/>
        <end position="236"/>
    </location>
</feature>
<accession>A0A9C7PVQ7</accession>
<evidence type="ECO:0000313" key="2">
    <source>
        <dbReference type="EMBL" id="GJQ11465.1"/>
    </source>
</evidence>
<feature type="compositionally biased region" description="Low complexity" evidence="1">
    <location>
        <begin position="101"/>
        <end position="112"/>
    </location>
</feature>
<feature type="region of interest" description="Disordered" evidence="1">
    <location>
        <begin position="1"/>
        <end position="265"/>
    </location>
</feature>
<comment type="caution">
    <text evidence="2">The sequence shown here is derived from an EMBL/GenBank/DDBJ whole genome shotgun (WGS) entry which is preliminary data.</text>
</comment>
<gene>
    <name evidence="2" type="ORF">GpartN1_g3256.t1</name>
</gene>
<evidence type="ECO:0000256" key="1">
    <source>
        <dbReference type="SAM" id="MobiDB-lite"/>
    </source>
</evidence>
<feature type="compositionally biased region" description="Polar residues" evidence="1">
    <location>
        <begin position="145"/>
        <end position="162"/>
    </location>
</feature>
<organism evidence="2 3">
    <name type="scientific">Galdieria partita</name>
    <dbReference type="NCBI Taxonomy" id="83374"/>
    <lineage>
        <taxon>Eukaryota</taxon>
        <taxon>Rhodophyta</taxon>
        <taxon>Bangiophyceae</taxon>
        <taxon>Galdieriales</taxon>
        <taxon>Galdieriaceae</taxon>
        <taxon>Galdieria</taxon>
    </lineage>
</organism>
<feature type="compositionally biased region" description="Basic and acidic residues" evidence="1">
    <location>
        <begin position="76"/>
        <end position="93"/>
    </location>
</feature>
<proteinExistence type="predicted"/>
<name>A0A9C7PVQ7_9RHOD</name>
<dbReference type="AlphaFoldDB" id="A0A9C7PVQ7"/>
<feature type="compositionally biased region" description="Polar residues" evidence="1">
    <location>
        <begin position="169"/>
        <end position="199"/>
    </location>
</feature>